<organism evidence="1 2">
    <name type="scientific">Methanobrevibacter arboriphilus</name>
    <dbReference type="NCBI Taxonomy" id="39441"/>
    <lineage>
        <taxon>Archaea</taxon>
        <taxon>Methanobacteriati</taxon>
        <taxon>Methanobacteriota</taxon>
        <taxon>Methanomada group</taxon>
        <taxon>Methanobacteria</taxon>
        <taxon>Methanobacteriales</taxon>
        <taxon>Methanobacteriaceae</taxon>
        <taxon>Methanobrevibacter</taxon>
    </lineage>
</organism>
<evidence type="ECO:0000313" key="2">
    <source>
        <dbReference type="Proteomes" id="UP000825015"/>
    </source>
</evidence>
<dbReference type="EMBL" id="AP019779">
    <property type="protein sequence ID" value="BBL62198.1"/>
    <property type="molecule type" value="Genomic_DNA"/>
</dbReference>
<gene>
    <name evidence="1" type="ORF">MarbSA_12380</name>
</gene>
<proteinExistence type="predicted"/>
<sequence length="95" mass="10730">MVMEFNNKQYIPSKGQEKISSQEFSSQKQRIKNIENNVEELKKEDKDIKDIIITLKETVDILTGSVNILKWVFGIGLPILSGLLTVIVGLLITVL</sequence>
<dbReference type="Proteomes" id="UP000825015">
    <property type="component" value="Chromosome"/>
</dbReference>
<evidence type="ECO:0000313" key="1">
    <source>
        <dbReference type="EMBL" id="BBL62198.1"/>
    </source>
</evidence>
<protein>
    <submittedName>
        <fullName evidence="1">Uncharacterized protein</fullName>
    </submittedName>
</protein>
<name>A0ACA8R5X1_METAZ</name>
<accession>A0ACA8R5X1</accession>
<reference evidence="1" key="1">
    <citation type="submission" date="2019-06" db="EMBL/GenBank/DDBJ databases">
        <title>Complete genome sequence of Methanobrevibacter arboriphilus strain SA.</title>
        <authorList>
            <person name="Asakawa S."/>
        </authorList>
    </citation>
    <scope>NUCLEOTIDE SEQUENCE</scope>
    <source>
        <strain evidence="1">SA</strain>
    </source>
</reference>
<keyword evidence="2" id="KW-1185">Reference proteome</keyword>